<dbReference type="GO" id="GO:0008237">
    <property type="term" value="F:metallopeptidase activity"/>
    <property type="evidence" value="ECO:0007669"/>
    <property type="project" value="UniProtKB-KW"/>
</dbReference>
<comment type="cofactor">
    <cofactor evidence="3">
        <name>Zn(2+)</name>
        <dbReference type="ChEBI" id="CHEBI:29105"/>
    </cofactor>
</comment>
<dbReference type="Proteomes" id="UP000283981">
    <property type="component" value="Unassembled WGS sequence"/>
</dbReference>
<evidence type="ECO:0000313" key="12">
    <source>
        <dbReference type="EMBL" id="PLT58144.1"/>
    </source>
</evidence>
<evidence type="ECO:0000313" key="17">
    <source>
        <dbReference type="Proteomes" id="UP000234849"/>
    </source>
</evidence>
<dbReference type="PANTHER" id="PTHR34448:SF3">
    <property type="entry name" value="AMINOPEPTIDASE AMPS"/>
    <property type="match status" value="1"/>
</dbReference>
<keyword evidence="5 14" id="KW-0031">Aminopeptidase</keyword>
<dbReference type="EMBL" id="JAAIRV010000002">
    <property type="protein sequence ID" value="NSI57107.1"/>
    <property type="molecule type" value="Genomic_DNA"/>
</dbReference>
<evidence type="ECO:0000256" key="6">
    <source>
        <dbReference type="ARBA" id="ARBA00022670"/>
    </source>
</evidence>
<evidence type="ECO:0000256" key="2">
    <source>
        <dbReference type="ARBA" id="ARBA00001946"/>
    </source>
</evidence>
<dbReference type="Proteomes" id="UP000283992">
    <property type="component" value="Unassembled WGS sequence"/>
</dbReference>
<dbReference type="Proteomes" id="UP001148455">
    <property type="component" value="Unassembled WGS sequence"/>
</dbReference>
<reference evidence="12 17" key="1">
    <citation type="journal article" date="2017" name="Genome Med.">
        <title>A novel Ruminococcus gnavus clade enriched in inflammatory bowel disease patients.</title>
        <authorList>
            <person name="Hall A.B."/>
            <person name="Yassour M."/>
            <person name="Sauk J."/>
            <person name="Garner A."/>
            <person name="Jiang X."/>
            <person name="Arthur T."/>
            <person name="Lagoudas G.K."/>
            <person name="Vatanen T."/>
            <person name="Fornelos N."/>
            <person name="Wilson R."/>
            <person name="Bertha M."/>
            <person name="Cohen M."/>
            <person name="Garber J."/>
            <person name="Khalili H."/>
            <person name="Gevers D."/>
            <person name="Ananthakrishnan A.N."/>
            <person name="Kugathasan S."/>
            <person name="Lander E.S."/>
            <person name="Blainey P."/>
            <person name="Vlamakis H."/>
            <person name="Xavier R.J."/>
            <person name="Huttenhower C."/>
        </authorList>
    </citation>
    <scope>NUCLEOTIDE SEQUENCE [LARGE SCALE GENOMIC DNA]</scope>
    <source>
        <strain evidence="12 17">RJX1118</strain>
    </source>
</reference>
<evidence type="ECO:0000256" key="8">
    <source>
        <dbReference type="ARBA" id="ARBA00022801"/>
    </source>
</evidence>
<dbReference type="Proteomes" id="UP000234849">
    <property type="component" value="Unassembled WGS sequence"/>
</dbReference>
<accession>A0A2N5NTB7</accession>
<dbReference type="InterPro" id="IPR000787">
    <property type="entry name" value="Peptidase_M29"/>
</dbReference>
<reference evidence="11" key="4">
    <citation type="submission" date="2020-02" db="EMBL/GenBank/DDBJ databases">
        <authorList>
            <person name="Littmann E."/>
            <person name="Sorbara M."/>
        </authorList>
    </citation>
    <scope>NUCLEOTIDE SEQUENCE</scope>
    <source>
        <strain evidence="11">MSK.15.32</strain>
    </source>
</reference>
<keyword evidence="7" id="KW-0479">Metal-binding</keyword>
<comment type="cofactor">
    <cofactor evidence="2">
        <name>Mg(2+)</name>
        <dbReference type="ChEBI" id="CHEBI:18420"/>
    </cofactor>
</comment>
<evidence type="ECO:0000313" key="20">
    <source>
        <dbReference type="Proteomes" id="UP000283992"/>
    </source>
</evidence>
<dbReference type="InterPro" id="IPR052170">
    <property type="entry name" value="M29_Exopeptidase"/>
</dbReference>
<reference evidence="18 19" key="2">
    <citation type="submission" date="2018-08" db="EMBL/GenBank/DDBJ databases">
        <title>A genome reference for cultivated species of the human gut microbiota.</title>
        <authorList>
            <person name="Zou Y."/>
            <person name="Xue W."/>
            <person name="Luo G."/>
        </authorList>
    </citation>
    <scope>NUCLEOTIDE SEQUENCE [LARGE SCALE GENOMIC DNA]</scope>
    <source>
        <strain evidence="13 18">AF19-16AC</strain>
        <strain evidence="16 20">AM12-54</strain>
        <strain evidence="15 19">AM21-18</strain>
        <strain evidence="14 21">AM32-6</strain>
    </source>
</reference>
<evidence type="ECO:0000313" key="13">
    <source>
        <dbReference type="EMBL" id="RGT41329.1"/>
    </source>
</evidence>
<evidence type="ECO:0000313" key="18">
    <source>
        <dbReference type="Proteomes" id="UP000283834"/>
    </source>
</evidence>
<reference evidence="10" key="5">
    <citation type="submission" date="2022-12" db="EMBL/GenBank/DDBJ databases">
        <title>Genome of R. gnavus strain RSHDN_123.</title>
        <authorList>
            <person name="Abdugheni R."/>
        </authorList>
    </citation>
    <scope>NUCLEOTIDE SEQUENCE</scope>
    <source>
        <strain evidence="10">RSHDN_123</strain>
    </source>
</reference>
<evidence type="ECO:0000313" key="21">
    <source>
        <dbReference type="Proteomes" id="UP000284472"/>
    </source>
</evidence>
<evidence type="ECO:0000256" key="5">
    <source>
        <dbReference type="ARBA" id="ARBA00022438"/>
    </source>
</evidence>
<dbReference type="Proteomes" id="UP000284472">
    <property type="component" value="Unassembled WGS sequence"/>
</dbReference>
<evidence type="ECO:0000313" key="19">
    <source>
        <dbReference type="Proteomes" id="UP000283981"/>
    </source>
</evidence>
<dbReference type="AlphaFoldDB" id="A0A2N5NTB7"/>
<sequence length="410" mass="46139">MNFQEKQQEYARLIVENGAAIQKGQELVLRCPAECWEFGRMIVKAGYEAGAKEVIVHWGDDEVARLRYEYAPMEVFENVPKWRADSMNSYAENGAAFIAITAENPNAFKGVDREKQMAAAKANDKAMEPYYKRMVSSQVQWVVAAVPGKEWAKQVFPEKSEAQAMESLWEAIFCAVRIQDGDAVQAWREHDALLSEKCEILNKYQFTELHYENEAGTDFRVGLVKNHIWEGGSEESGSGVRFIANMPTEEVFTMPDYRKAEGKVVSSRPLSYRGNLIKDFSLTFHEGKVVDFDAREGYDALKQLLDTDEGSKSLGEVALVPYASPISEMGILFYNTLFDENASCHLALGECYPTTVQDGEKMNEEELHQIGGNHSINHVDFMIGTKDMKITGITEDGKEIPVFIDGSWAL</sequence>
<dbReference type="RefSeq" id="WP_009243860.1">
    <property type="nucleotide sequence ID" value="NZ_BAABSA010000004.1"/>
</dbReference>
<evidence type="ECO:0000256" key="9">
    <source>
        <dbReference type="ARBA" id="ARBA00023049"/>
    </source>
</evidence>
<dbReference type="GO" id="GO:0004177">
    <property type="term" value="F:aminopeptidase activity"/>
    <property type="evidence" value="ECO:0007669"/>
    <property type="project" value="UniProtKB-KW"/>
</dbReference>
<evidence type="ECO:0000256" key="1">
    <source>
        <dbReference type="ARBA" id="ARBA00001941"/>
    </source>
</evidence>
<reference evidence="11" key="3">
    <citation type="journal article" date="2020" name="Cell Host Microbe">
        <title>Functional and Genomic Variation between Human-Derived Isolates of Lachnospiraceae Reveals Inter- and Intra-Species Diversity.</title>
        <authorList>
            <person name="Sorbara M.T."/>
            <person name="Littmann E.R."/>
            <person name="Fontana E."/>
            <person name="Moody T.U."/>
            <person name="Kohout C.E."/>
            <person name="Gjonbalaj M."/>
            <person name="Eaton V."/>
            <person name="Seok R."/>
            <person name="Leiner I.M."/>
            <person name="Pamer E.G."/>
        </authorList>
    </citation>
    <scope>NUCLEOTIDE SEQUENCE</scope>
    <source>
        <strain evidence="11">MSK.15.32</strain>
    </source>
</reference>
<evidence type="ECO:0000256" key="7">
    <source>
        <dbReference type="ARBA" id="ARBA00022723"/>
    </source>
</evidence>
<keyword evidence="8" id="KW-0378">Hydrolase</keyword>
<dbReference type="EMBL" id="QRIS01000004">
    <property type="protein sequence ID" value="RHG87548.1"/>
    <property type="molecule type" value="Genomic_DNA"/>
</dbReference>
<evidence type="ECO:0000313" key="14">
    <source>
        <dbReference type="EMBL" id="RHD08752.1"/>
    </source>
</evidence>
<proteinExistence type="inferred from homology"/>
<comment type="similarity">
    <text evidence="4">Belongs to the peptidase M29 family.</text>
</comment>
<gene>
    <name evidence="12" type="ORF">CDL18_00745</name>
    <name evidence="16" type="ORF">DW142_06235</name>
    <name evidence="15" type="ORF">DW243_03220</name>
    <name evidence="14" type="ORF">DW812_02315</name>
    <name evidence="13" type="ORF">DWX36_03365</name>
    <name evidence="11" type="ORF">G4993_01625</name>
    <name evidence="10" type="ORF">O8D18_01705</name>
</gene>
<evidence type="ECO:0000256" key="3">
    <source>
        <dbReference type="ARBA" id="ARBA00001947"/>
    </source>
</evidence>
<dbReference type="Proteomes" id="UP001296580">
    <property type="component" value="Unassembled WGS sequence"/>
</dbReference>
<evidence type="ECO:0000313" key="16">
    <source>
        <dbReference type="EMBL" id="RHJ14097.1"/>
    </source>
</evidence>
<keyword evidence="6" id="KW-0645">Protease</keyword>
<dbReference type="EMBL" id="QRLN01000006">
    <property type="protein sequence ID" value="RHJ14097.1"/>
    <property type="molecule type" value="Genomic_DNA"/>
</dbReference>
<dbReference type="SUPFAM" id="SSF144052">
    <property type="entry name" value="Thermophilic metalloprotease-like"/>
    <property type="match status" value="1"/>
</dbReference>
<comment type="cofactor">
    <cofactor evidence="1">
        <name>Co(2+)</name>
        <dbReference type="ChEBI" id="CHEBI:48828"/>
    </cofactor>
</comment>
<dbReference type="GO" id="GO:0006508">
    <property type="term" value="P:proteolysis"/>
    <property type="evidence" value="ECO:0007669"/>
    <property type="project" value="UniProtKB-KW"/>
</dbReference>
<dbReference type="Proteomes" id="UP000283834">
    <property type="component" value="Unassembled WGS sequence"/>
</dbReference>
<dbReference type="PANTHER" id="PTHR34448">
    <property type="entry name" value="AMINOPEPTIDASE"/>
    <property type="match status" value="1"/>
</dbReference>
<dbReference type="EMBL" id="QSIR01000002">
    <property type="protein sequence ID" value="RHD08752.1"/>
    <property type="molecule type" value="Genomic_DNA"/>
</dbReference>
<dbReference type="EMBL" id="JAPZED010000001">
    <property type="protein sequence ID" value="MCZ7692767.1"/>
    <property type="molecule type" value="Genomic_DNA"/>
</dbReference>
<dbReference type="EMBL" id="QRWQ01000002">
    <property type="protein sequence ID" value="RGT41329.1"/>
    <property type="molecule type" value="Genomic_DNA"/>
</dbReference>
<name>A0A2N5NTB7_MEDGN</name>
<dbReference type="Gene3D" id="3.40.1830.10">
    <property type="entry name" value="Thermophilic metalloprotease (M29)"/>
    <property type="match status" value="1"/>
</dbReference>
<evidence type="ECO:0000256" key="4">
    <source>
        <dbReference type="ARBA" id="ARBA00008236"/>
    </source>
</evidence>
<keyword evidence="9" id="KW-0482">Metalloprotease</keyword>
<comment type="caution">
    <text evidence="14">The sequence shown here is derived from an EMBL/GenBank/DDBJ whole genome shotgun (WGS) entry which is preliminary data.</text>
</comment>
<evidence type="ECO:0000313" key="11">
    <source>
        <dbReference type="EMBL" id="NSI57107.1"/>
    </source>
</evidence>
<dbReference type="PRINTS" id="PR00919">
    <property type="entry name" value="THERMOPTASE"/>
</dbReference>
<dbReference type="GO" id="GO:0046872">
    <property type="term" value="F:metal ion binding"/>
    <property type="evidence" value="ECO:0007669"/>
    <property type="project" value="UniProtKB-KW"/>
</dbReference>
<dbReference type="EMBL" id="NIHM01000001">
    <property type="protein sequence ID" value="PLT58144.1"/>
    <property type="molecule type" value="Genomic_DNA"/>
</dbReference>
<dbReference type="InterPro" id="IPR035097">
    <property type="entry name" value="M29_N-terminal"/>
</dbReference>
<protein>
    <submittedName>
        <fullName evidence="14">Aminopeptidase</fullName>
    </submittedName>
</protein>
<organism evidence="14 21">
    <name type="scientific">Mediterraneibacter gnavus</name>
    <name type="common">Ruminococcus gnavus</name>
    <dbReference type="NCBI Taxonomy" id="33038"/>
    <lineage>
        <taxon>Bacteria</taxon>
        <taxon>Bacillati</taxon>
        <taxon>Bacillota</taxon>
        <taxon>Clostridia</taxon>
        <taxon>Lachnospirales</taxon>
        <taxon>Lachnospiraceae</taxon>
        <taxon>Mediterraneibacter</taxon>
    </lineage>
</organism>
<evidence type="ECO:0000313" key="15">
    <source>
        <dbReference type="EMBL" id="RHG87548.1"/>
    </source>
</evidence>
<evidence type="ECO:0000313" key="10">
    <source>
        <dbReference type="EMBL" id="MCZ7692767.1"/>
    </source>
</evidence>
<dbReference type="Pfam" id="PF02073">
    <property type="entry name" value="Peptidase_M29"/>
    <property type="match status" value="1"/>
</dbReference>